<keyword evidence="2" id="KW-1185">Reference proteome</keyword>
<name>A0A9P4K5Q8_9PLEO</name>
<proteinExistence type="predicted"/>
<reference evidence="2" key="1">
    <citation type="journal article" date="2020" name="Stud. Mycol.">
        <title>101 Dothideomycetes genomes: A test case for predicting lifestyles and emergence of pathogens.</title>
        <authorList>
            <person name="Haridas S."/>
            <person name="Albert R."/>
            <person name="Binder M."/>
            <person name="Bloem J."/>
            <person name="LaButti K."/>
            <person name="Salamov A."/>
            <person name="Andreopoulos B."/>
            <person name="Baker S."/>
            <person name="Barry K."/>
            <person name="Bills G."/>
            <person name="Bluhm B."/>
            <person name="Cannon C."/>
            <person name="Castanera R."/>
            <person name="Culley D."/>
            <person name="Daum C."/>
            <person name="Ezra D."/>
            <person name="Gonzalez J."/>
            <person name="Henrissat B."/>
            <person name="Kuo A."/>
            <person name="Liang C."/>
            <person name="Lipzen A."/>
            <person name="Lutzoni F."/>
            <person name="Magnuson J."/>
            <person name="Mondo S."/>
            <person name="Nolan M."/>
            <person name="Ohm R."/>
            <person name="Pangilinan J."/>
            <person name="Park H.-J."/>
            <person name="Ramirez L."/>
            <person name="Alfaro M."/>
            <person name="Sun H."/>
            <person name="Tritt A."/>
            <person name="Yoshinaga Y."/>
            <person name="Zwiers L.-H."/>
            <person name="Turgeon B."/>
            <person name="Goodwin S."/>
            <person name="Spatafora J."/>
            <person name="Crous P."/>
            <person name="Grigoriev I."/>
        </authorList>
    </citation>
    <scope>NUCLEOTIDE SEQUENCE [LARGE SCALE GENOMIC DNA]</scope>
    <source>
        <strain evidence="2">CBS 304.66</strain>
    </source>
</reference>
<dbReference type="Proteomes" id="UP000800093">
    <property type="component" value="Unassembled WGS sequence"/>
</dbReference>
<evidence type="ECO:0000313" key="2">
    <source>
        <dbReference type="Proteomes" id="UP000800093"/>
    </source>
</evidence>
<protein>
    <submittedName>
        <fullName evidence="1">Uncharacterized protein</fullName>
    </submittedName>
</protein>
<accession>A0A9P4K5Q8</accession>
<evidence type="ECO:0000313" key="1">
    <source>
        <dbReference type="EMBL" id="KAF2263364.1"/>
    </source>
</evidence>
<dbReference type="EMBL" id="ML986626">
    <property type="protein sequence ID" value="KAF2263364.1"/>
    <property type="molecule type" value="Genomic_DNA"/>
</dbReference>
<comment type="caution">
    <text evidence="1">The sequence shown here is derived from an EMBL/GenBank/DDBJ whole genome shotgun (WGS) entry which is preliminary data.</text>
</comment>
<dbReference type="AlphaFoldDB" id="A0A9P4K5Q8"/>
<feature type="non-terminal residue" evidence="1">
    <location>
        <position position="1"/>
    </location>
</feature>
<sequence length="53" mass="6257">KLNRKDYIIANNYQLILLLLTLGKALELLVAKRIVYLVEEYNLLSKIYFSARK</sequence>
<organism evidence="1 2">
    <name type="scientific">Lojkania enalia</name>
    <dbReference type="NCBI Taxonomy" id="147567"/>
    <lineage>
        <taxon>Eukaryota</taxon>
        <taxon>Fungi</taxon>
        <taxon>Dikarya</taxon>
        <taxon>Ascomycota</taxon>
        <taxon>Pezizomycotina</taxon>
        <taxon>Dothideomycetes</taxon>
        <taxon>Pleosporomycetidae</taxon>
        <taxon>Pleosporales</taxon>
        <taxon>Pleosporales incertae sedis</taxon>
        <taxon>Lojkania</taxon>
    </lineage>
</organism>
<gene>
    <name evidence="1" type="ORF">CC78DRAFT_465701</name>
</gene>